<feature type="binding site" evidence="7">
    <location>
        <position position="75"/>
    </location>
    <ligand>
        <name>S-adenosyl-L-methionine</name>
        <dbReference type="ChEBI" id="CHEBI:59789"/>
    </ligand>
</feature>
<evidence type="ECO:0000256" key="1">
    <source>
        <dbReference type="ARBA" id="ARBA00000142"/>
    </source>
</evidence>
<comment type="similarity">
    <text evidence="7">Belongs to the class I-like SAM-binding methyltransferase superfamily. TrmB family.</text>
</comment>
<comment type="catalytic activity">
    <reaction evidence="1 7">
        <text>guanosine(46) in tRNA + S-adenosyl-L-methionine = N(7)-methylguanosine(46) in tRNA + S-adenosyl-L-homocysteine</text>
        <dbReference type="Rhea" id="RHEA:42708"/>
        <dbReference type="Rhea" id="RHEA-COMP:10188"/>
        <dbReference type="Rhea" id="RHEA-COMP:10189"/>
        <dbReference type="ChEBI" id="CHEBI:57856"/>
        <dbReference type="ChEBI" id="CHEBI:59789"/>
        <dbReference type="ChEBI" id="CHEBI:74269"/>
        <dbReference type="ChEBI" id="CHEBI:74480"/>
        <dbReference type="EC" id="2.1.1.33"/>
    </reaction>
</comment>
<keyword evidence="5 7" id="KW-0949">S-adenosyl-L-methionine</keyword>
<keyword evidence="4 7" id="KW-0808">Transferase</keyword>
<evidence type="ECO:0000256" key="7">
    <source>
        <dbReference type="HAMAP-Rule" id="MF_01057"/>
    </source>
</evidence>
<evidence type="ECO:0000256" key="2">
    <source>
        <dbReference type="ARBA" id="ARBA00003015"/>
    </source>
</evidence>
<comment type="caution">
    <text evidence="7">Lacks conserved residue(s) required for the propagation of feature annotation.</text>
</comment>
<proteinExistence type="inferred from homology"/>
<evidence type="ECO:0000256" key="3">
    <source>
        <dbReference type="ARBA" id="ARBA00022603"/>
    </source>
</evidence>
<evidence type="ECO:0000256" key="6">
    <source>
        <dbReference type="ARBA" id="ARBA00022694"/>
    </source>
</evidence>
<accession>A0ABP6ZY72</accession>
<protein>
    <recommendedName>
        <fullName evidence="7">tRNA (guanine-N(7)-)-methyltransferase</fullName>
        <ecNumber evidence="7">2.1.1.33</ecNumber>
    </recommendedName>
    <alternativeName>
        <fullName evidence="7">tRNA (guanine(46)-N(7))-methyltransferase</fullName>
    </alternativeName>
    <alternativeName>
        <fullName evidence="7">tRNA(m7G46)-methyltransferase</fullName>
    </alternativeName>
</protein>
<dbReference type="Pfam" id="PF02390">
    <property type="entry name" value="Methyltransf_4"/>
    <property type="match status" value="1"/>
</dbReference>
<dbReference type="InterPro" id="IPR055361">
    <property type="entry name" value="tRNA_methyltr_TrmB_bact"/>
</dbReference>
<feature type="binding site" evidence="7">
    <location>
        <position position="102"/>
    </location>
    <ligand>
        <name>S-adenosyl-L-methionine</name>
        <dbReference type="ChEBI" id="CHEBI:59789"/>
    </ligand>
</feature>
<dbReference type="PROSITE" id="PS51625">
    <property type="entry name" value="SAM_MT_TRMB"/>
    <property type="match status" value="1"/>
</dbReference>
<dbReference type="HAMAP" id="MF_01057">
    <property type="entry name" value="tRNA_methyltr_TrmB"/>
    <property type="match status" value="1"/>
</dbReference>
<dbReference type="EMBL" id="BAABAB010000015">
    <property type="protein sequence ID" value="GAA3619804.1"/>
    <property type="molecule type" value="Genomic_DNA"/>
</dbReference>
<gene>
    <name evidence="7 8" type="primary">trmB</name>
    <name evidence="8" type="ORF">GCM10022236_22540</name>
</gene>
<feature type="binding site" evidence="7">
    <location>
        <begin position="198"/>
        <end position="201"/>
    </location>
    <ligand>
        <name>substrate</name>
    </ligand>
</feature>
<comment type="function">
    <text evidence="2 7">Catalyzes the formation of N(7)-methylguanine at position 46 (m7G46) in tRNA.</text>
</comment>
<dbReference type="PANTHER" id="PTHR23417">
    <property type="entry name" value="3-DEOXY-D-MANNO-OCTULOSONIC-ACID TRANSFERASE/TRNA GUANINE-N 7 - -METHYLTRANSFERASE"/>
    <property type="match status" value="1"/>
</dbReference>
<sequence>MTPAQRRAWESYRDRWVLDVPRGETSTSVAPGATLDPAALFGRAAPLVVEIGPGMGDSLAPMAAANRHLDVLAFEVFEPAIAALLARLATGDIGNVRIASVDAVDGFAHLLPPDSVHEVWMFFPDPWHKARHHKRRLLSPQFADLVATRLRLGGRWRLATDWPDYAAQIRDVLDRHPEFVNEHPDAESAPRWVDRPVTRFEQRGLDAGRTITDFCYRRVDPSPELDDAHPRSSST</sequence>
<dbReference type="SUPFAM" id="SSF53335">
    <property type="entry name" value="S-adenosyl-L-methionine-dependent methyltransferases"/>
    <property type="match status" value="1"/>
</dbReference>
<dbReference type="InterPro" id="IPR003358">
    <property type="entry name" value="tRNA_(Gua-N-7)_MeTrfase_Trmb"/>
</dbReference>
<dbReference type="NCBIfam" id="TIGR00091">
    <property type="entry name" value="tRNA (guanosine(46)-N7)-methyltransferase TrmB"/>
    <property type="match status" value="1"/>
</dbReference>
<feature type="binding site" evidence="7">
    <location>
        <position position="129"/>
    </location>
    <ligand>
        <name>substrate</name>
    </ligand>
</feature>
<evidence type="ECO:0000256" key="4">
    <source>
        <dbReference type="ARBA" id="ARBA00022679"/>
    </source>
</evidence>
<feature type="binding site" evidence="7">
    <location>
        <position position="50"/>
    </location>
    <ligand>
        <name>S-adenosyl-L-methionine</name>
        <dbReference type="ChEBI" id="CHEBI:59789"/>
    </ligand>
</feature>
<feature type="binding site" evidence="7">
    <location>
        <position position="125"/>
    </location>
    <ligand>
        <name>S-adenosyl-L-methionine</name>
        <dbReference type="ChEBI" id="CHEBI:59789"/>
    </ligand>
</feature>
<comment type="pathway">
    <text evidence="7">tRNA modification; N(7)-methylguanine-tRNA biosynthesis.</text>
</comment>
<evidence type="ECO:0000256" key="5">
    <source>
        <dbReference type="ARBA" id="ARBA00022691"/>
    </source>
</evidence>
<keyword evidence="9" id="KW-1185">Reference proteome</keyword>
<dbReference type="RefSeq" id="WP_344804459.1">
    <property type="nucleotide sequence ID" value="NZ_BAABAB010000015.1"/>
</dbReference>
<comment type="caution">
    <text evidence="8">The sequence shown here is derived from an EMBL/GenBank/DDBJ whole genome shotgun (WGS) entry which is preliminary data.</text>
</comment>
<reference evidence="9" key="1">
    <citation type="journal article" date="2019" name="Int. J. Syst. Evol. Microbiol.">
        <title>The Global Catalogue of Microorganisms (GCM) 10K type strain sequencing project: providing services to taxonomists for standard genome sequencing and annotation.</title>
        <authorList>
            <consortium name="The Broad Institute Genomics Platform"/>
            <consortium name="The Broad Institute Genome Sequencing Center for Infectious Disease"/>
            <person name="Wu L."/>
            <person name="Ma J."/>
        </authorList>
    </citation>
    <scope>NUCLEOTIDE SEQUENCE [LARGE SCALE GENOMIC DNA]</scope>
    <source>
        <strain evidence="9">JCM 16929</strain>
    </source>
</reference>
<dbReference type="InterPro" id="IPR029063">
    <property type="entry name" value="SAM-dependent_MTases_sf"/>
</dbReference>
<dbReference type="PANTHER" id="PTHR23417:SF14">
    <property type="entry name" value="PENTACOTRIPEPTIDE-REPEAT REGION OF PRORP DOMAIN-CONTAINING PROTEIN"/>
    <property type="match status" value="1"/>
</dbReference>
<name>A0ABP6ZY72_9ACTN</name>
<dbReference type="EC" id="2.1.1.33" evidence="7"/>
<evidence type="ECO:0000313" key="8">
    <source>
        <dbReference type="EMBL" id="GAA3619804.1"/>
    </source>
</evidence>
<evidence type="ECO:0000313" key="9">
    <source>
        <dbReference type="Proteomes" id="UP001501490"/>
    </source>
</evidence>
<keyword evidence="3 7" id="KW-0489">Methyltransferase</keyword>
<dbReference type="Gene3D" id="3.40.50.150">
    <property type="entry name" value="Vaccinia Virus protein VP39"/>
    <property type="match status" value="1"/>
</dbReference>
<organism evidence="8 9">
    <name type="scientific">Microlunatus ginsengisoli</name>
    <dbReference type="NCBI Taxonomy" id="363863"/>
    <lineage>
        <taxon>Bacteria</taxon>
        <taxon>Bacillati</taxon>
        <taxon>Actinomycetota</taxon>
        <taxon>Actinomycetes</taxon>
        <taxon>Propionibacteriales</taxon>
        <taxon>Propionibacteriaceae</taxon>
        <taxon>Microlunatus</taxon>
    </lineage>
</organism>
<dbReference type="Proteomes" id="UP001501490">
    <property type="component" value="Unassembled WGS sequence"/>
</dbReference>
<feature type="binding site" evidence="7">
    <location>
        <position position="161"/>
    </location>
    <ligand>
        <name>substrate</name>
    </ligand>
</feature>
<keyword evidence="6 7" id="KW-0819">tRNA processing</keyword>